<evidence type="ECO:0000313" key="3">
    <source>
        <dbReference type="EMBL" id="PZS87399.1"/>
    </source>
</evidence>
<name>A0A2J0SH50_STEMA</name>
<dbReference type="InterPro" id="IPR021804">
    <property type="entry name" value="DUF3375"/>
</dbReference>
<reference evidence="1" key="3">
    <citation type="journal article" date="2020" name="Front. Microbiol.">
        <title>Genetic Variants of the DSF Quorum Sensing System in Stenotrophomonas maltophilia Influence Virulence and Resistance Phenotypes Among Genotypically Diverse Clinical Isolates.</title>
        <authorList>
            <person name="Yero D."/>
            <person name="Huedo P."/>
            <person name="Conchillo-Sole O."/>
            <person name="Martinez-Servat S."/>
            <person name="Mamat U."/>
            <person name="Coves X."/>
            <person name="Llanas F."/>
            <person name="Roca I."/>
            <person name="Vila J."/>
            <person name="Schaible U.E."/>
            <person name="Daura X."/>
            <person name="Gibert I."/>
        </authorList>
    </citation>
    <scope>NUCLEOTIDE SEQUENCE</scope>
    <source>
        <strain evidence="1">OG156</strain>
    </source>
</reference>
<dbReference type="EMBL" id="LXXM01000232">
    <property type="protein sequence ID" value="PZS87399.1"/>
    <property type="molecule type" value="Genomic_DNA"/>
</dbReference>
<dbReference type="Proteomes" id="UP000249614">
    <property type="component" value="Unassembled WGS sequence"/>
</dbReference>
<dbReference type="AlphaFoldDB" id="A0A2J0SH50"/>
<protein>
    <submittedName>
        <fullName evidence="1">DUF3375 domain-containing protein</fullName>
    </submittedName>
</protein>
<evidence type="ECO:0000313" key="1">
    <source>
        <dbReference type="EMBL" id="MBA0312889.1"/>
    </source>
</evidence>
<dbReference type="Proteomes" id="UP000625930">
    <property type="component" value="Unassembled WGS sequence"/>
</dbReference>
<dbReference type="EMBL" id="RAUE01000030">
    <property type="protein sequence ID" value="MBA0312889.1"/>
    <property type="molecule type" value="Genomic_DNA"/>
</dbReference>
<dbReference type="Proteomes" id="UP000822271">
    <property type="component" value="Unassembled WGS sequence"/>
</dbReference>
<dbReference type="EMBL" id="JADUNP010000019">
    <property type="protein sequence ID" value="MBH1652643.1"/>
    <property type="molecule type" value="Genomic_DNA"/>
</dbReference>
<evidence type="ECO:0000313" key="4">
    <source>
        <dbReference type="Proteomes" id="UP000249614"/>
    </source>
</evidence>
<gene>
    <name evidence="3" type="ORF">A7X83_17485</name>
    <name evidence="1" type="ORF">D7Y33_18055</name>
    <name evidence="2" type="ORF">I5U67_10720</name>
</gene>
<comment type="caution">
    <text evidence="3">The sequence shown here is derived from an EMBL/GenBank/DDBJ whole genome shotgun (WGS) entry which is preliminary data.</text>
</comment>
<accession>A0A2J0SH50</accession>
<reference evidence="2" key="4">
    <citation type="submission" date="2020-11" db="EMBL/GenBank/DDBJ databases">
        <title>Enhanced detection system for hospital associated transmission using whole genome sequencing surveillance.</title>
        <authorList>
            <person name="Harrison L.H."/>
            <person name="Van Tyne D."/>
            <person name="Marsh J.W."/>
            <person name="Griffith M.P."/>
            <person name="Snyder D.J."/>
            <person name="Cooper V.S."/>
            <person name="Mustapha M."/>
        </authorList>
    </citation>
    <scope>NUCLEOTIDE SEQUENCE</scope>
    <source>
        <strain evidence="2">STEN00091</strain>
    </source>
</reference>
<organism evidence="3 4">
    <name type="scientific">Stenotrophomonas maltophilia</name>
    <name type="common">Pseudomonas maltophilia</name>
    <name type="synonym">Xanthomonas maltophilia</name>
    <dbReference type="NCBI Taxonomy" id="40324"/>
    <lineage>
        <taxon>Bacteria</taxon>
        <taxon>Pseudomonadati</taxon>
        <taxon>Pseudomonadota</taxon>
        <taxon>Gammaproteobacteria</taxon>
        <taxon>Lysobacterales</taxon>
        <taxon>Lysobacteraceae</taxon>
        <taxon>Stenotrophomonas</taxon>
        <taxon>Stenotrophomonas maltophilia group</taxon>
    </lineage>
</organism>
<dbReference type="OrthoDB" id="138803at2"/>
<sequence>MKHRERIARYRHLREQPQWKLLAADHAPEIIGLLQGLLMDGERTLPSSVLNERLQRALDQLAGDELSRELPRTAQAYIAHWLAQGWLERRLPEGADQEQYELSTAALQAIRFADGLEQARVAATESRLALVIEQLSALAAQTEADPDARLSALHDERDRIDAEIARVGTGRVVALDGKRALERTRQIIGLADELTEDFRRVRDDFEQLNRDFRERIIDDEGERGDVLSQLFEGVDVIGESDAGRSFQAFWRLLNDAEQSAQLDAALEAVLARGFARRLDRNERNFLRSFTSTMLERGGQVHDVLQNFARSLRGFVQSRGYLEQRRLNQLLKQAQSEALALRDEFPAQRGIGRDLQLTTSRLRSWSQWKLHDPRSAQVDGNVEYNDAAAISLESVGDLVASSEIDFRTLRQDLHDLLDAQPRLSIAQALSQREAPQGLGSVIGYLSLGTRFGNVVAGEQELAQWRGGDGQIRRARIPLVWFTQERRHELA</sequence>
<reference evidence="3 4" key="1">
    <citation type="submission" date="2016-05" db="EMBL/GenBank/DDBJ databases">
        <authorList>
            <person name="Lavstsen T."/>
            <person name="Jespersen J.S."/>
        </authorList>
    </citation>
    <scope>NUCLEOTIDE SEQUENCE [LARGE SCALE GENOMIC DNA]</scope>
    <source>
        <strain evidence="3 4">SM-5815</strain>
    </source>
</reference>
<reference evidence="1" key="2">
    <citation type="submission" date="2018-09" db="EMBL/GenBank/DDBJ databases">
        <authorList>
            <person name="Groschel M."/>
            <person name="Kohl T."/>
            <person name="Conchillo-Sole O."/>
            <person name="Mamat U."/>
            <person name="Yero D."/>
            <person name="Niemann S."/>
            <person name="Daura X."/>
            <person name="Gibert I."/>
        </authorList>
    </citation>
    <scope>NUCLEOTIDE SEQUENCE</scope>
    <source>
        <strain evidence="1">OG156</strain>
    </source>
</reference>
<dbReference type="Pfam" id="PF11855">
    <property type="entry name" value="DUF3375"/>
    <property type="match status" value="1"/>
</dbReference>
<proteinExistence type="predicted"/>
<evidence type="ECO:0000313" key="2">
    <source>
        <dbReference type="EMBL" id="MBH1652643.1"/>
    </source>
</evidence>
<dbReference type="RefSeq" id="WP_049429215.1">
    <property type="nucleotide sequence ID" value="NZ_CP040438.1"/>
</dbReference>